<dbReference type="EMBL" id="JAFJYH010000140">
    <property type="protein sequence ID" value="KAG4417972.1"/>
    <property type="molecule type" value="Genomic_DNA"/>
</dbReference>
<evidence type="ECO:0000313" key="5">
    <source>
        <dbReference type="EMBL" id="KAG4417972.1"/>
    </source>
</evidence>
<keyword evidence="1" id="KW-0436">Ligase</keyword>
<dbReference type="PANTHER" id="PTHR43785:SF2">
    <property type="entry name" value="TYPE-1 GLUTAMINE SYNTHETASE 1"/>
    <property type="match status" value="1"/>
</dbReference>
<dbReference type="PANTHER" id="PTHR43785">
    <property type="entry name" value="GAMMA-GLUTAMYLPUTRESCINE SYNTHETASE"/>
    <property type="match status" value="1"/>
</dbReference>
<comment type="similarity">
    <text evidence="2 3">Belongs to the glutamine synthetase family.</text>
</comment>
<dbReference type="Pfam" id="PF00120">
    <property type="entry name" value="Gln-synt_C"/>
    <property type="match status" value="1"/>
</dbReference>
<evidence type="ECO:0000256" key="3">
    <source>
        <dbReference type="RuleBase" id="RU000384"/>
    </source>
</evidence>
<comment type="caution">
    <text evidence="5">The sequence shown here is derived from an EMBL/GenBank/DDBJ whole genome shotgun (WGS) entry which is preliminary data.</text>
</comment>
<evidence type="ECO:0000256" key="1">
    <source>
        <dbReference type="ARBA" id="ARBA00022598"/>
    </source>
</evidence>
<dbReference type="InterPro" id="IPR014746">
    <property type="entry name" value="Gln_synth/guanido_kin_cat_dom"/>
</dbReference>
<feature type="domain" description="GS catalytic" evidence="4">
    <location>
        <begin position="126"/>
        <end position="442"/>
    </location>
</feature>
<organism evidence="5 6">
    <name type="scientific">Cadophora malorum</name>
    <dbReference type="NCBI Taxonomy" id="108018"/>
    <lineage>
        <taxon>Eukaryota</taxon>
        <taxon>Fungi</taxon>
        <taxon>Dikarya</taxon>
        <taxon>Ascomycota</taxon>
        <taxon>Pezizomycotina</taxon>
        <taxon>Leotiomycetes</taxon>
        <taxon>Helotiales</taxon>
        <taxon>Ploettnerulaceae</taxon>
        <taxon>Cadophora</taxon>
    </lineage>
</organism>
<proteinExistence type="inferred from homology"/>
<dbReference type="GO" id="GO:0004356">
    <property type="term" value="F:glutamine synthetase activity"/>
    <property type="evidence" value="ECO:0007669"/>
    <property type="project" value="InterPro"/>
</dbReference>
<dbReference type="OrthoDB" id="3364440at2759"/>
<sequence length="442" mass="49549">MGDARTNIAAVESNILQSFLVNNPEVEFFRFQWVDYSGVVMVRILTKSFVLSLDEKGQKLSTPSPILTACLIDASLLIEDIQSGIDQMWPDWSSIRVNSYHPNTASVMCFVEEGEQEEGKAFRRCPRSRLREITQVAKTKHDIDLLVGMELEFFIIEEANGVAQPVKTVPHVYSAASLRNKYIPILEKIVQAFQKAGIEVRQFHSEGDSGCYEISTEPLPPLQSADALYFCHETIRAVCAQHGLRATMFPKPFEKNSIVGSHYHLSISQKEKEDRFLAGLLASWRALAAFYQPNYDSNARVRPGERITWGLENKTTSIRKIRSGHWELRGPDATANAYLALMAIITAGLTAIDNGKELKMKNVTKIMVPGPLDDKEAEELGVVDRQPKSLKEAIESLSADQVLKEAIGPEVVEKYISLKTKEEAKMAQMVQSERRTLGITLF</sequence>
<dbReference type="Gene3D" id="3.30.590.10">
    <property type="entry name" value="Glutamine synthetase/guanido kinase, catalytic domain"/>
    <property type="match status" value="1"/>
</dbReference>
<dbReference type="AlphaFoldDB" id="A0A8H7W7A9"/>
<dbReference type="SMART" id="SM01230">
    <property type="entry name" value="Gln-synt_C"/>
    <property type="match status" value="1"/>
</dbReference>
<name>A0A8H7W7A9_9HELO</name>
<dbReference type="SUPFAM" id="SSF55931">
    <property type="entry name" value="Glutamine synthetase/guanido kinase"/>
    <property type="match status" value="1"/>
</dbReference>
<dbReference type="InterPro" id="IPR008146">
    <property type="entry name" value="Gln_synth_cat_dom"/>
</dbReference>
<dbReference type="PROSITE" id="PS51987">
    <property type="entry name" value="GS_CATALYTIC"/>
    <property type="match status" value="1"/>
</dbReference>
<gene>
    <name evidence="5" type="ORF">IFR04_008866</name>
</gene>
<protein>
    <recommendedName>
        <fullName evidence="4">GS catalytic domain-containing protein</fullName>
    </recommendedName>
</protein>
<dbReference type="Proteomes" id="UP000664132">
    <property type="component" value="Unassembled WGS sequence"/>
</dbReference>
<evidence type="ECO:0000256" key="2">
    <source>
        <dbReference type="PROSITE-ProRule" id="PRU01331"/>
    </source>
</evidence>
<reference evidence="5" key="1">
    <citation type="submission" date="2021-02" db="EMBL/GenBank/DDBJ databases">
        <title>Genome sequence Cadophora malorum strain M34.</title>
        <authorList>
            <person name="Stefanovic E."/>
            <person name="Vu D."/>
            <person name="Scully C."/>
            <person name="Dijksterhuis J."/>
            <person name="Roader J."/>
            <person name="Houbraken J."/>
        </authorList>
    </citation>
    <scope>NUCLEOTIDE SEQUENCE</scope>
    <source>
        <strain evidence="5">M34</strain>
    </source>
</reference>
<accession>A0A8H7W7A9</accession>
<evidence type="ECO:0000259" key="4">
    <source>
        <dbReference type="PROSITE" id="PS51987"/>
    </source>
</evidence>
<evidence type="ECO:0000313" key="6">
    <source>
        <dbReference type="Proteomes" id="UP000664132"/>
    </source>
</evidence>
<keyword evidence="6" id="KW-1185">Reference proteome</keyword>